<dbReference type="SUPFAM" id="SSF51197">
    <property type="entry name" value="Clavaminate synthase-like"/>
    <property type="match status" value="1"/>
</dbReference>
<evidence type="ECO:0000256" key="5">
    <source>
        <dbReference type="ARBA" id="ARBA00023002"/>
    </source>
</evidence>
<comment type="cofactor">
    <cofactor evidence="1">
        <name>Fe(2+)</name>
        <dbReference type="ChEBI" id="CHEBI:29033"/>
    </cofactor>
</comment>
<feature type="domain" description="TauD/TfdA-like" evidence="7">
    <location>
        <begin position="7"/>
        <end position="264"/>
    </location>
</feature>
<evidence type="ECO:0000256" key="1">
    <source>
        <dbReference type="ARBA" id="ARBA00001954"/>
    </source>
</evidence>
<dbReference type="PANTHER" id="PTHR30468">
    <property type="entry name" value="ALPHA-KETOGLUTARATE-DEPENDENT SULFONATE DIOXYGENASE"/>
    <property type="match status" value="1"/>
</dbReference>
<protein>
    <submittedName>
        <fullName evidence="8">TauD/TfdA dioxygenase family protein</fullName>
    </submittedName>
</protein>
<evidence type="ECO:0000256" key="3">
    <source>
        <dbReference type="ARBA" id="ARBA00022723"/>
    </source>
</evidence>
<evidence type="ECO:0000313" key="8">
    <source>
        <dbReference type="EMBL" id="MFG3192969.1"/>
    </source>
</evidence>
<keyword evidence="6" id="KW-0408">Iron</keyword>
<evidence type="ECO:0000313" key="9">
    <source>
        <dbReference type="Proteomes" id="UP001604282"/>
    </source>
</evidence>
<dbReference type="PANTHER" id="PTHR30468:SF5">
    <property type="entry name" value="ALPHA-KETOGLUTARATE-DEPENDENT SULFATE ESTER DIOXYGENASE"/>
    <property type="match status" value="1"/>
</dbReference>
<keyword evidence="5" id="KW-0560">Oxidoreductase</keyword>
<comment type="similarity">
    <text evidence="2">Belongs to the TfdA dioxygenase family.</text>
</comment>
<sequence>MSLFDLRRIGGRIGAEVMGVDLSSELSDAVFRQIHDAFLEHKVLFFRDQDITDAHQLAFAARFGPLTAPHPMMRTIDGTPQVIPVDGEDQRADHWHTDVSFTTAPSLGTSLRSVVLPPYGGDTMVANAAAGYRDLPAELRAIADGLWAVHTNHAEQPRLGTERGEKVREAFLARRFEAAHPVVRVHPESGEPSLFLGGFAQWLVGMTPRESRPIIDVLQSYVRRPENTARWSWRPGDVLIFDNRATQHYAVNDYDRHQRVLHRVSVDGDVPVGLDGKRSYALREGE</sequence>
<dbReference type="Pfam" id="PF02668">
    <property type="entry name" value="TauD"/>
    <property type="match status" value="1"/>
</dbReference>
<dbReference type="GO" id="GO:0051213">
    <property type="term" value="F:dioxygenase activity"/>
    <property type="evidence" value="ECO:0007669"/>
    <property type="project" value="UniProtKB-KW"/>
</dbReference>
<dbReference type="Proteomes" id="UP001604282">
    <property type="component" value="Unassembled WGS sequence"/>
</dbReference>
<evidence type="ECO:0000256" key="6">
    <source>
        <dbReference type="ARBA" id="ARBA00023004"/>
    </source>
</evidence>
<keyword evidence="9" id="KW-1185">Reference proteome</keyword>
<dbReference type="InterPro" id="IPR051323">
    <property type="entry name" value="AtsK-like"/>
</dbReference>
<keyword evidence="4 8" id="KW-0223">Dioxygenase</keyword>
<name>A0ABW7C337_9ACTN</name>
<comment type="caution">
    <text evidence="8">The sequence shown here is derived from an EMBL/GenBank/DDBJ whole genome shotgun (WGS) entry which is preliminary data.</text>
</comment>
<dbReference type="InterPro" id="IPR003819">
    <property type="entry name" value="TauD/TfdA-like"/>
</dbReference>
<evidence type="ECO:0000256" key="2">
    <source>
        <dbReference type="ARBA" id="ARBA00005896"/>
    </source>
</evidence>
<accession>A0ABW7C337</accession>
<gene>
    <name evidence="8" type="ORF">ACGFYS_28965</name>
</gene>
<organism evidence="8 9">
    <name type="scientific">Streptomyces omiyaensis</name>
    <dbReference type="NCBI Taxonomy" id="68247"/>
    <lineage>
        <taxon>Bacteria</taxon>
        <taxon>Bacillati</taxon>
        <taxon>Actinomycetota</taxon>
        <taxon>Actinomycetes</taxon>
        <taxon>Kitasatosporales</taxon>
        <taxon>Streptomycetaceae</taxon>
        <taxon>Streptomyces</taxon>
    </lineage>
</organism>
<keyword evidence="3" id="KW-0479">Metal-binding</keyword>
<evidence type="ECO:0000256" key="4">
    <source>
        <dbReference type="ARBA" id="ARBA00022964"/>
    </source>
</evidence>
<dbReference type="Gene3D" id="3.60.130.10">
    <property type="entry name" value="Clavaminate synthase-like"/>
    <property type="match status" value="1"/>
</dbReference>
<dbReference type="EMBL" id="JBICZW010000024">
    <property type="protein sequence ID" value="MFG3192969.1"/>
    <property type="molecule type" value="Genomic_DNA"/>
</dbReference>
<proteinExistence type="inferred from homology"/>
<reference evidence="8 9" key="1">
    <citation type="submission" date="2024-10" db="EMBL/GenBank/DDBJ databases">
        <title>The Natural Products Discovery Center: Release of the First 8490 Sequenced Strains for Exploring Actinobacteria Biosynthetic Diversity.</title>
        <authorList>
            <person name="Kalkreuter E."/>
            <person name="Kautsar S.A."/>
            <person name="Yang D."/>
            <person name="Bader C.D."/>
            <person name="Teijaro C.N."/>
            <person name="Fluegel L."/>
            <person name="Davis C.M."/>
            <person name="Simpson J.R."/>
            <person name="Lauterbach L."/>
            <person name="Steele A.D."/>
            <person name="Gui C."/>
            <person name="Meng S."/>
            <person name="Li G."/>
            <person name="Viehrig K."/>
            <person name="Ye F."/>
            <person name="Su P."/>
            <person name="Kiefer A.F."/>
            <person name="Nichols A."/>
            <person name="Cepeda A.J."/>
            <person name="Yan W."/>
            <person name="Fan B."/>
            <person name="Jiang Y."/>
            <person name="Adhikari A."/>
            <person name="Zheng C.-J."/>
            <person name="Schuster L."/>
            <person name="Cowan T.M."/>
            <person name="Smanski M.J."/>
            <person name="Chevrette M.G."/>
            <person name="De Carvalho L.P.S."/>
            <person name="Shen B."/>
        </authorList>
    </citation>
    <scope>NUCLEOTIDE SEQUENCE [LARGE SCALE GENOMIC DNA]</scope>
    <source>
        <strain evidence="8 9">NPDC048229</strain>
    </source>
</reference>
<dbReference type="InterPro" id="IPR042098">
    <property type="entry name" value="TauD-like_sf"/>
</dbReference>
<evidence type="ECO:0000259" key="7">
    <source>
        <dbReference type="Pfam" id="PF02668"/>
    </source>
</evidence>
<dbReference type="RefSeq" id="WP_189852543.1">
    <property type="nucleotide sequence ID" value="NZ_BMVV01000026.1"/>
</dbReference>